<protein>
    <submittedName>
        <fullName evidence="1">Uncharacterized protein</fullName>
    </submittedName>
</protein>
<evidence type="ECO:0000313" key="1">
    <source>
        <dbReference type="EMBL" id="KAG1803635.1"/>
    </source>
</evidence>
<dbReference type="AlphaFoldDB" id="A0A9P7J5J7"/>
<name>A0A9P7J5J7_9AGAM</name>
<comment type="caution">
    <text evidence="1">The sequence shown here is derived from an EMBL/GenBank/DDBJ whole genome shotgun (WGS) entry which is preliminary data.</text>
</comment>
<accession>A0A9P7J5J7</accession>
<dbReference type="EMBL" id="JABBWE010000004">
    <property type="protein sequence ID" value="KAG1803635.1"/>
    <property type="molecule type" value="Genomic_DNA"/>
</dbReference>
<dbReference type="RefSeq" id="XP_041165981.1">
    <property type="nucleotide sequence ID" value="XM_041305698.1"/>
</dbReference>
<sequence>MEEKRDCCQLEVSLCSQAISHVEQRWAMPMHPNVVPVTDAAYFTATSQHIIKPVATCSVAARNKCETWLRRQQTNPIPPKDIASIESGLPLIGFPSTLGHFAFVHLEPRMLVTVNSDGPSFSLQSTWITTCLQEALQEARKIELSTQAGLIAAYLDVGGSHTCHRNAQSELIFLRAKMRRAQAEAAVYTLALENSPVSTYSDSDSSPRPILPQHLPEEVRRYMECMDAESIDSRADSDLW</sequence>
<dbReference type="OrthoDB" id="2645748at2759"/>
<reference evidence="1" key="1">
    <citation type="journal article" date="2020" name="New Phytol.">
        <title>Comparative genomics reveals dynamic genome evolution in host specialist ectomycorrhizal fungi.</title>
        <authorList>
            <person name="Lofgren L.A."/>
            <person name="Nguyen N.H."/>
            <person name="Vilgalys R."/>
            <person name="Ruytinx J."/>
            <person name="Liao H.L."/>
            <person name="Branco S."/>
            <person name="Kuo A."/>
            <person name="LaButti K."/>
            <person name="Lipzen A."/>
            <person name="Andreopoulos W."/>
            <person name="Pangilinan J."/>
            <person name="Riley R."/>
            <person name="Hundley H."/>
            <person name="Na H."/>
            <person name="Barry K."/>
            <person name="Grigoriev I.V."/>
            <person name="Stajich J.E."/>
            <person name="Kennedy P.G."/>
        </authorList>
    </citation>
    <scope>NUCLEOTIDE SEQUENCE</scope>
    <source>
        <strain evidence="1">S12</strain>
    </source>
</reference>
<keyword evidence="2" id="KW-1185">Reference proteome</keyword>
<dbReference type="GeneID" id="64599462"/>
<evidence type="ECO:0000313" key="2">
    <source>
        <dbReference type="Proteomes" id="UP000719766"/>
    </source>
</evidence>
<organism evidence="1 2">
    <name type="scientific">Suillus plorans</name>
    <dbReference type="NCBI Taxonomy" id="116603"/>
    <lineage>
        <taxon>Eukaryota</taxon>
        <taxon>Fungi</taxon>
        <taxon>Dikarya</taxon>
        <taxon>Basidiomycota</taxon>
        <taxon>Agaricomycotina</taxon>
        <taxon>Agaricomycetes</taxon>
        <taxon>Agaricomycetidae</taxon>
        <taxon>Boletales</taxon>
        <taxon>Suillineae</taxon>
        <taxon>Suillaceae</taxon>
        <taxon>Suillus</taxon>
    </lineage>
</organism>
<proteinExistence type="predicted"/>
<gene>
    <name evidence="1" type="ORF">HD556DRAFT_1437395</name>
</gene>
<dbReference type="Proteomes" id="UP000719766">
    <property type="component" value="Unassembled WGS sequence"/>
</dbReference>